<dbReference type="Pfam" id="PF22536">
    <property type="entry name" value="WHD_POLR3C"/>
    <property type="match status" value="1"/>
</dbReference>
<keyword evidence="6 8" id="KW-0539">Nucleus</keyword>
<evidence type="ECO:0000259" key="12">
    <source>
        <dbReference type="Pfam" id="PF22536"/>
    </source>
</evidence>
<dbReference type="InterPro" id="IPR013197">
    <property type="entry name" value="RNA_pol_III_RPC82-rel_HTH"/>
</dbReference>
<dbReference type="InterPro" id="IPR008806">
    <property type="entry name" value="RNA_pol_III_Rpc82_C"/>
</dbReference>
<evidence type="ECO:0000259" key="11">
    <source>
        <dbReference type="Pfam" id="PF08221"/>
    </source>
</evidence>
<dbReference type="GO" id="GO:0003697">
    <property type="term" value="F:single-stranded DNA binding"/>
    <property type="evidence" value="ECO:0007669"/>
    <property type="project" value="UniProtKB-UniRule"/>
</dbReference>
<dbReference type="Proteomes" id="UP001306508">
    <property type="component" value="Unassembled WGS sequence"/>
</dbReference>
<evidence type="ECO:0000256" key="3">
    <source>
        <dbReference type="ARBA" id="ARBA00016689"/>
    </source>
</evidence>
<comment type="function">
    <text evidence="7 8">DNA-dependent RNA polymerase catalyzes the transcription of DNA into RNA using the four ribonucleoside triphosphates as substrates. Specific core component of RNA polymerase III which synthesizes small RNAs, such as 5S rRNA and tRNAs.</text>
</comment>
<comment type="caution">
    <text evidence="13">The sequence shown here is derived from an EMBL/GenBank/DDBJ whole genome shotgun (WGS) entry which is preliminary data.</text>
</comment>
<sequence length="688" mass="78419">MESTLNAIKNSVDQKTDQPVNLQSNIPASIQTSNVNSTISNGLNNDSIDISTLEQRSRNPQRFLWSELIRSHLGTKCLTIMDTLIALGRLSIREIRDRNPSFTIKEIKLILVSLIQLRLIKCFDDILPGGKKMTYYSYDEDGLHILLYSGLILNEINEKFPPLATDDDTKEDSTNSNNEQASAATIVQNIISVGSLSLGDYLSSCSPDAPKHEIIDTFVKLIENGYLIPINKLNYTPLNDLWNLIYEKEYKLISKNASLSDLKKRNEAKGKAKLQFFELLNNVNDLSKTIIIDPKTSLKTVKLNIPLTFNLERFLKSRRSNQLIKFAKSRLGVMTALIYKTALNLIEQKSPSLRNPMFKTGLLQDLDEAESFREEAILQEENTPGLTFSALDISKHLPKDIDLRGSLVSTHNRDKAINKRENPNSDSDNIRKKIKTEDGFVIPALPKHVADKIQDQDAQDNKNEDESTTTVDMDIDDDDDPRSITYVNGHLRLLTQSSIPFLQETKPGVYHIPYTKLMECLRSHTYNYLIASTLGQSAMRLCRCIIANKLVSEKVITSTALMKEKDIRSTISSLIKYNVLEIQEVPRTVDRSAARAVFLFRFKEKHSYAFMRQNLEWNIANLLHKKEVLKENNATLLLKANREDVRGREAELLLPSELNQLKMIKERELNAYVRISRILSLWEVFNFI</sequence>
<dbReference type="InterPro" id="IPR055207">
    <property type="entry name" value="POLR3C_WHD"/>
</dbReference>
<evidence type="ECO:0000256" key="9">
    <source>
        <dbReference type="SAM" id="MobiDB-lite"/>
    </source>
</evidence>
<evidence type="ECO:0000256" key="7">
    <source>
        <dbReference type="ARBA" id="ARBA00025127"/>
    </source>
</evidence>
<evidence type="ECO:0000256" key="1">
    <source>
        <dbReference type="ARBA" id="ARBA00004123"/>
    </source>
</evidence>
<feature type="region of interest" description="Disordered" evidence="9">
    <location>
        <begin position="451"/>
        <end position="479"/>
    </location>
</feature>
<evidence type="ECO:0000313" key="13">
    <source>
        <dbReference type="EMBL" id="KAK5781576.1"/>
    </source>
</evidence>
<dbReference type="InterPro" id="IPR039748">
    <property type="entry name" value="RPC3"/>
</dbReference>
<comment type="subunit">
    <text evidence="2 8">Component of the RNA polymerase III (Pol III) complex consisting of 17 subunits.</text>
</comment>
<evidence type="ECO:0000256" key="2">
    <source>
        <dbReference type="ARBA" id="ARBA00011206"/>
    </source>
</evidence>
<evidence type="ECO:0000256" key="4">
    <source>
        <dbReference type="ARBA" id="ARBA00022478"/>
    </source>
</evidence>
<proteinExistence type="inferred from homology"/>
<dbReference type="Pfam" id="PF20912">
    <property type="entry name" value="RPC3_helical"/>
    <property type="match status" value="1"/>
</dbReference>
<comment type="subcellular location">
    <subcellularLocation>
        <location evidence="1 8">Nucleus</location>
    </subcellularLocation>
</comment>
<dbReference type="PANTHER" id="PTHR12949:SF0">
    <property type="entry name" value="DNA-DIRECTED RNA POLYMERASE III SUBUNIT RPC3"/>
    <property type="match status" value="1"/>
</dbReference>
<evidence type="ECO:0000313" key="14">
    <source>
        <dbReference type="Proteomes" id="UP001306508"/>
    </source>
</evidence>
<dbReference type="EMBL" id="JAWIZZ010000031">
    <property type="protein sequence ID" value="KAK5781576.1"/>
    <property type="molecule type" value="Genomic_DNA"/>
</dbReference>
<evidence type="ECO:0000259" key="10">
    <source>
        <dbReference type="Pfam" id="PF05645"/>
    </source>
</evidence>
<dbReference type="AlphaFoldDB" id="A0AAN7ZYQ9"/>
<dbReference type="Pfam" id="PF05645">
    <property type="entry name" value="RNA_pol_Rpc82"/>
    <property type="match status" value="1"/>
</dbReference>
<protein>
    <recommendedName>
        <fullName evidence="3 8">DNA-directed RNA polymerase III subunit RPC3</fullName>
        <shortName evidence="8">RNA polymerase III subunit C3</shortName>
    </recommendedName>
</protein>
<feature type="domain" description="RNA polymerase III Rpc82 C -terminal" evidence="10">
    <location>
        <begin position="216"/>
        <end position="521"/>
    </location>
</feature>
<name>A0AAN7ZYQ9_9SACH</name>
<organism evidence="13 14">
    <name type="scientific">Arxiozyma heterogenica</name>
    <dbReference type="NCBI Taxonomy" id="278026"/>
    <lineage>
        <taxon>Eukaryota</taxon>
        <taxon>Fungi</taxon>
        <taxon>Dikarya</taxon>
        <taxon>Ascomycota</taxon>
        <taxon>Saccharomycotina</taxon>
        <taxon>Saccharomycetes</taxon>
        <taxon>Saccharomycetales</taxon>
        <taxon>Saccharomycetaceae</taxon>
        <taxon>Arxiozyma</taxon>
    </lineage>
</organism>
<feature type="domain" description="RNA polymerase III subunit RPC82-related helix-turn-helix" evidence="11">
    <location>
        <begin position="63"/>
        <end position="121"/>
    </location>
</feature>
<evidence type="ECO:0000256" key="8">
    <source>
        <dbReference type="RuleBase" id="RU367076"/>
    </source>
</evidence>
<dbReference type="GO" id="GO:0006351">
    <property type="term" value="P:DNA-templated transcription"/>
    <property type="evidence" value="ECO:0007669"/>
    <property type="project" value="InterPro"/>
</dbReference>
<dbReference type="Pfam" id="PF08221">
    <property type="entry name" value="HTH_9"/>
    <property type="match status" value="1"/>
</dbReference>
<keyword evidence="14" id="KW-1185">Reference proteome</keyword>
<dbReference type="Gene3D" id="1.10.10.10">
    <property type="entry name" value="Winged helix-like DNA-binding domain superfamily/Winged helix DNA-binding domain"/>
    <property type="match status" value="2"/>
</dbReference>
<accession>A0AAN7ZYQ9</accession>
<comment type="similarity">
    <text evidence="8">Belongs to the RNA polymerase beta chain family.</text>
</comment>
<keyword evidence="5 8" id="KW-0804">Transcription</keyword>
<evidence type="ECO:0000256" key="6">
    <source>
        <dbReference type="ARBA" id="ARBA00023242"/>
    </source>
</evidence>
<reference evidence="14" key="1">
    <citation type="submission" date="2023-07" db="EMBL/GenBank/DDBJ databases">
        <title>A draft genome of Kazachstania heterogenica Y-27499.</title>
        <authorList>
            <person name="Donic C."/>
            <person name="Kralova J.S."/>
            <person name="Fidel L."/>
            <person name="Ben-Dor S."/>
            <person name="Jung S."/>
        </authorList>
    </citation>
    <scope>NUCLEOTIDE SEQUENCE [LARGE SCALE GENOMIC DNA]</scope>
    <source>
        <strain evidence="14">Y27499</strain>
    </source>
</reference>
<dbReference type="GO" id="GO:0005666">
    <property type="term" value="C:RNA polymerase III complex"/>
    <property type="evidence" value="ECO:0007669"/>
    <property type="project" value="UniProtKB-UniRule"/>
</dbReference>
<evidence type="ECO:0000256" key="5">
    <source>
        <dbReference type="ARBA" id="ARBA00023163"/>
    </source>
</evidence>
<feature type="compositionally biased region" description="Basic and acidic residues" evidence="9">
    <location>
        <begin position="451"/>
        <end position="465"/>
    </location>
</feature>
<dbReference type="InterPro" id="IPR036388">
    <property type="entry name" value="WH-like_DNA-bd_sf"/>
</dbReference>
<keyword evidence="4 8" id="KW-0240">DNA-directed RNA polymerase</keyword>
<gene>
    <name evidence="13" type="ORF">RI543_000758</name>
</gene>
<dbReference type="PANTHER" id="PTHR12949">
    <property type="entry name" value="RNA POLYMERASE III DNA DIRECTED -RELATED"/>
    <property type="match status" value="1"/>
</dbReference>
<feature type="domain" description="DNA-directed RNA polymerase III subunit RPC3 winged-helix" evidence="12">
    <location>
        <begin position="529"/>
        <end position="601"/>
    </location>
</feature>